<feature type="binding site" evidence="10">
    <location>
        <position position="26"/>
    </location>
    <ligand>
        <name>Zn(2+)</name>
        <dbReference type="ChEBI" id="CHEBI:29105"/>
    </ligand>
</feature>
<evidence type="ECO:0000256" key="10">
    <source>
        <dbReference type="PIRSR" id="PIRSR006113-2"/>
    </source>
</evidence>
<evidence type="ECO:0000256" key="1">
    <source>
        <dbReference type="ARBA" id="ARBA00005061"/>
    </source>
</evidence>
<evidence type="ECO:0000256" key="7">
    <source>
        <dbReference type="ARBA" id="ARBA00048807"/>
    </source>
</evidence>
<protein>
    <recommendedName>
        <fullName evidence="3 8">6-carboxy-5,6,7,8-tetrahydropterin synthase</fullName>
        <ecNumber evidence="8">4.-.-.-</ecNumber>
    </recommendedName>
</protein>
<evidence type="ECO:0000256" key="8">
    <source>
        <dbReference type="PIRNR" id="PIRNR006113"/>
    </source>
</evidence>
<dbReference type="GO" id="GO:0070497">
    <property type="term" value="F:6-carboxytetrahydropterin synthase activity"/>
    <property type="evidence" value="ECO:0007669"/>
    <property type="project" value="UniProtKB-EC"/>
</dbReference>
<reference evidence="11 12" key="1">
    <citation type="submission" date="2018-12" db="EMBL/GenBank/DDBJ databases">
        <title>Bacillus ochoae sp. nov., Paenibacillus whitsoniae sp. nov., Paenibacillus spiritus sp. nov. Isolated from the Mars Exploration Rover during spacecraft assembly.</title>
        <authorList>
            <person name="Seuylemezian A."/>
            <person name="Vaishampayan P."/>
        </authorList>
    </citation>
    <scope>NUCLEOTIDE SEQUENCE [LARGE SCALE GENOMIC DNA]</scope>
    <source>
        <strain evidence="11 12">MER 54</strain>
    </source>
</reference>
<comment type="cofactor">
    <cofactor evidence="8 10">
        <name>Zn(2+)</name>
        <dbReference type="ChEBI" id="CHEBI:29105"/>
    </cofactor>
    <text evidence="8 10">Binds 1 zinc ion per subunit.</text>
</comment>
<evidence type="ECO:0000256" key="2">
    <source>
        <dbReference type="ARBA" id="ARBA00008900"/>
    </source>
</evidence>
<gene>
    <name evidence="11" type="primary">queD</name>
    <name evidence="11" type="ORF">EJQ19_04655</name>
</gene>
<evidence type="ECO:0000313" key="11">
    <source>
        <dbReference type="EMBL" id="RTE11025.1"/>
    </source>
</evidence>
<dbReference type="Proteomes" id="UP000276128">
    <property type="component" value="Unassembled WGS sequence"/>
</dbReference>
<comment type="caution">
    <text evidence="11">The sequence shown here is derived from an EMBL/GenBank/DDBJ whole genome shotgun (WGS) entry which is preliminary data.</text>
</comment>
<keyword evidence="12" id="KW-1185">Reference proteome</keyword>
<dbReference type="Gene3D" id="3.30.479.10">
    <property type="entry name" value="6-pyruvoyl tetrahydropterin synthase/QueD"/>
    <property type="match status" value="1"/>
</dbReference>
<dbReference type="GO" id="GO:0008616">
    <property type="term" value="P:tRNA queuosine(34) biosynthetic process"/>
    <property type="evidence" value="ECO:0007669"/>
    <property type="project" value="UniProtKB-KW"/>
</dbReference>
<dbReference type="PANTHER" id="PTHR12589">
    <property type="entry name" value="PYRUVOYL TETRAHYDROBIOPTERIN SYNTHASE"/>
    <property type="match status" value="1"/>
</dbReference>
<dbReference type="EC" id="4.-.-.-" evidence="8"/>
<dbReference type="NCBIfam" id="TIGR03367">
    <property type="entry name" value="queuosine_QueD"/>
    <property type="match status" value="1"/>
</dbReference>
<dbReference type="Pfam" id="PF01242">
    <property type="entry name" value="PTPS"/>
    <property type="match status" value="1"/>
</dbReference>
<evidence type="ECO:0000256" key="3">
    <source>
        <dbReference type="ARBA" id="ARBA00018141"/>
    </source>
</evidence>
<keyword evidence="4 8" id="KW-0479">Metal-binding</keyword>
<dbReference type="InterPro" id="IPR007115">
    <property type="entry name" value="6-PTP_synth/QueD"/>
</dbReference>
<dbReference type="UniPathway" id="UPA00391"/>
<feature type="active site" description="Proton acceptor" evidence="9">
    <location>
        <position position="36"/>
    </location>
</feature>
<sequence length="136" mass="15866">MNTYFPFTPHAFRYELHKEMHLSAAHFIPAESAGKCQRIHGHTYQIDLMIVGDELDANGFLIDFKLLKSIVHDRYDHTLLNEHPEFRVLHPTTEVMAKTIYTFIQEYLDGTSNKPSCLQVIVRETPTSYVVYRPKK</sequence>
<comment type="pathway">
    <text evidence="1 8">Purine metabolism; 7-cyano-7-deazaguanine biosynthesis.</text>
</comment>
<proteinExistence type="inferred from homology"/>
<keyword evidence="6 8" id="KW-0456">Lyase</keyword>
<keyword evidence="5 8" id="KW-0862">Zinc</keyword>
<organism evidence="11 12">
    <name type="scientific">Paenibacillus whitsoniae</name>
    <dbReference type="NCBI Taxonomy" id="2496558"/>
    <lineage>
        <taxon>Bacteria</taxon>
        <taxon>Bacillati</taxon>
        <taxon>Bacillota</taxon>
        <taxon>Bacilli</taxon>
        <taxon>Bacillales</taxon>
        <taxon>Paenibacillaceae</taxon>
        <taxon>Paenibacillus</taxon>
    </lineage>
</organism>
<dbReference type="OrthoDB" id="9804698at2"/>
<dbReference type="AlphaFoldDB" id="A0A430JIZ9"/>
<evidence type="ECO:0000313" key="12">
    <source>
        <dbReference type="Proteomes" id="UP000276128"/>
    </source>
</evidence>
<dbReference type="RefSeq" id="WP_126140025.1">
    <property type="nucleotide sequence ID" value="NZ_RXHU01000014.1"/>
</dbReference>
<evidence type="ECO:0000256" key="4">
    <source>
        <dbReference type="ARBA" id="ARBA00022723"/>
    </source>
</evidence>
<comment type="catalytic activity">
    <reaction evidence="7 8">
        <text>7,8-dihydroneopterin 3'-triphosphate + H2O = 6-carboxy-5,6,7,8-tetrahydropterin + triphosphate + acetaldehyde + 2 H(+)</text>
        <dbReference type="Rhea" id="RHEA:27966"/>
        <dbReference type="ChEBI" id="CHEBI:15343"/>
        <dbReference type="ChEBI" id="CHEBI:15377"/>
        <dbReference type="ChEBI" id="CHEBI:15378"/>
        <dbReference type="ChEBI" id="CHEBI:18036"/>
        <dbReference type="ChEBI" id="CHEBI:58462"/>
        <dbReference type="ChEBI" id="CHEBI:61032"/>
        <dbReference type="EC" id="4.1.2.50"/>
    </reaction>
</comment>
<name>A0A430JIZ9_9BACL</name>
<dbReference type="EMBL" id="RXHU01000014">
    <property type="protein sequence ID" value="RTE11025.1"/>
    <property type="molecule type" value="Genomic_DNA"/>
</dbReference>
<comment type="similarity">
    <text evidence="2 8">Belongs to the PTPS family. QueD subfamily.</text>
</comment>
<evidence type="ECO:0000256" key="5">
    <source>
        <dbReference type="ARBA" id="ARBA00022833"/>
    </source>
</evidence>
<feature type="binding site" evidence="10">
    <location>
        <position position="40"/>
    </location>
    <ligand>
        <name>Zn(2+)</name>
        <dbReference type="ChEBI" id="CHEBI:29105"/>
    </ligand>
</feature>
<dbReference type="InterPro" id="IPR038418">
    <property type="entry name" value="6-PTP_synth/QueD_sf"/>
</dbReference>
<evidence type="ECO:0000256" key="6">
    <source>
        <dbReference type="ARBA" id="ARBA00023239"/>
    </source>
</evidence>
<feature type="binding site" evidence="10">
    <location>
        <position position="42"/>
    </location>
    <ligand>
        <name>Zn(2+)</name>
        <dbReference type="ChEBI" id="CHEBI:29105"/>
    </ligand>
</feature>
<dbReference type="PANTHER" id="PTHR12589:SF7">
    <property type="entry name" value="6-PYRUVOYL TETRAHYDROBIOPTERIN SYNTHASE"/>
    <property type="match status" value="1"/>
</dbReference>
<feature type="active site" description="Charge relay system" evidence="9">
    <location>
        <position position="124"/>
    </location>
</feature>
<dbReference type="GO" id="GO:0046872">
    <property type="term" value="F:metal ion binding"/>
    <property type="evidence" value="ECO:0007669"/>
    <property type="project" value="UniProtKB-KW"/>
</dbReference>
<accession>A0A430JIZ9</accession>
<keyword evidence="8" id="KW-0671">Queuosine biosynthesis</keyword>
<feature type="active site" description="Charge relay system" evidence="9">
    <location>
        <position position="77"/>
    </location>
</feature>
<evidence type="ECO:0000256" key="9">
    <source>
        <dbReference type="PIRSR" id="PIRSR006113-1"/>
    </source>
</evidence>
<dbReference type="PIRSF" id="PIRSF006113">
    <property type="entry name" value="PTP_synth"/>
    <property type="match status" value="1"/>
</dbReference>
<dbReference type="SUPFAM" id="SSF55620">
    <property type="entry name" value="Tetrahydrobiopterin biosynthesis enzymes-like"/>
    <property type="match status" value="1"/>
</dbReference>